<dbReference type="PROSITE" id="PS50937">
    <property type="entry name" value="HTH_MERR_2"/>
    <property type="match status" value="1"/>
</dbReference>
<evidence type="ECO:0000256" key="4">
    <source>
        <dbReference type="ARBA" id="ARBA00023163"/>
    </source>
</evidence>
<gene>
    <name evidence="6" type="ORF">N5B56_03305</name>
</gene>
<dbReference type="PANTHER" id="PTHR30204">
    <property type="entry name" value="REDOX-CYCLING DRUG-SENSING TRANSCRIPTIONAL ACTIVATOR SOXR"/>
    <property type="match status" value="1"/>
</dbReference>
<dbReference type="Gene3D" id="1.10.1660.10">
    <property type="match status" value="1"/>
</dbReference>
<comment type="caution">
    <text evidence="6">The sequence shown here is derived from an EMBL/GenBank/DDBJ whole genome shotgun (WGS) entry which is preliminary data.</text>
</comment>
<dbReference type="InterPro" id="IPR047057">
    <property type="entry name" value="MerR_fam"/>
</dbReference>
<dbReference type="PANTHER" id="PTHR30204:SF69">
    <property type="entry name" value="MERR-FAMILY TRANSCRIPTIONAL REGULATOR"/>
    <property type="match status" value="1"/>
</dbReference>
<feature type="domain" description="HTH merR-type" evidence="5">
    <location>
        <begin position="6"/>
        <end position="75"/>
    </location>
</feature>
<evidence type="ECO:0000256" key="3">
    <source>
        <dbReference type="ARBA" id="ARBA00023125"/>
    </source>
</evidence>
<sequence>MKRKKTFNIGEVSRLFNISVDSIRYYEKIGILEPTRNEGNNYRVYTLSDIRQLTMIRELLGLNFSTERIKEFDRNQNVETTKMLLSEELNIVNKNIVELFEKKVSIEARIKSLEENINHTDLGNIRIKEFDERQCVMISESNLDDDDVDYYLVKYMQSHKNKVDTIGACDCYVLDISKISEDGNSFVTKGVFFYSDTLLYNSNYSLPAGKYLSIFYKGPSTRTKVAVDRLIAYANEHHLKITGDPIEFCHIDDYETSVDEECLTEIQIPVK</sequence>
<dbReference type="InterPro" id="IPR000551">
    <property type="entry name" value="MerR-type_HTH_dom"/>
</dbReference>
<reference evidence="6" key="1">
    <citation type="submission" date="2022-09" db="EMBL/GenBank/DDBJ databases">
        <title>Eubacterium sp. LFL-14 isolated from human feces.</title>
        <authorList>
            <person name="Liu F."/>
        </authorList>
    </citation>
    <scope>NUCLEOTIDE SEQUENCE</scope>
    <source>
        <strain evidence="6">LFL-14</strain>
    </source>
</reference>
<evidence type="ECO:0000313" key="6">
    <source>
        <dbReference type="EMBL" id="MCT7398116.1"/>
    </source>
</evidence>
<dbReference type="SUPFAM" id="SSF46955">
    <property type="entry name" value="Putative DNA-binding domain"/>
    <property type="match status" value="1"/>
</dbReference>
<name>A0ABT2LZQ3_9FIRM</name>
<dbReference type="RefSeq" id="WP_022089634.1">
    <property type="nucleotide sequence ID" value="NZ_JAODBU010000003.1"/>
</dbReference>
<dbReference type="Pfam" id="PF06445">
    <property type="entry name" value="GyrI-like"/>
    <property type="match status" value="1"/>
</dbReference>
<dbReference type="SUPFAM" id="SSF55136">
    <property type="entry name" value="Probable bacterial effector-binding domain"/>
    <property type="match status" value="1"/>
</dbReference>
<dbReference type="Proteomes" id="UP001431199">
    <property type="component" value="Unassembled WGS sequence"/>
</dbReference>
<keyword evidence="1" id="KW-0678">Repressor</keyword>
<dbReference type="SMART" id="SM00422">
    <property type="entry name" value="HTH_MERR"/>
    <property type="match status" value="1"/>
</dbReference>
<dbReference type="InterPro" id="IPR011256">
    <property type="entry name" value="Reg_factor_effector_dom_sf"/>
</dbReference>
<evidence type="ECO:0000256" key="1">
    <source>
        <dbReference type="ARBA" id="ARBA00022491"/>
    </source>
</evidence>
<protein>
    <submittedName>
        <fullName evidence="6">MerR family transcriptional regulator</fullName>
    </submittedName>
</protein>
<dbReference type="InterPro" id="IPR009061">
    <property type="entry name" value="DNA-bd_dom_put_sf"/>
</dbReference>
<evidence type="ECO:0000259" key="5">
    <source>
        <dbReference type="PROSITE" id="PS50937"/>
    </source>
</evidence>
<evidence type="ECO:0000313" key="7">
    <source>
        <dbReference type="Proteomes" id="UP001431199"/>
    </source>
</evidence>
<evidence type="ECO:0000256" key="2">
    <source>
        <dbReference type="ARBA" id="ARBA00023015"/>
    </source>
</evidence>
<dbReference type="CDD" id="cd00592">
    <property type="entry name" value="HTH_MerR-like"/>
    <property type="match status" value="1"/>
</dbReference>
<dbReference type="Gene3D" id="3.20.80.10">
    <property type="entry name" value="Regulatory factor, effector binding domain"/>
    <property type="match status" value="1"/>
</dbReference>
<keyword evidence="3" id="KW-0238">DNA-binding</keyword>
<keyword evidence="4" id="KW-0804">Transcription</keyword>
<accession>A0ABT2LZQ3</accession>
<proteinExistence type="predicted"/>
<dbReference type="EMBL" id="JAODBU010000003">
    <property type="protein sequence ID" value="MCT7398116.1"/>
    <property type="molecule type" value="Genomic_DNA"/>
</dbReference>
<keyword evidence="2" id="KW-0805">Transcription regulation</keyword>
<dbReference type="Pfam" id="PF13411">
    <property type="entry name" value="MerR_1"/>
    <property type="match status" value="1"/>
</dbReference>
<dbReference type="InterPro" id="IPR029442">
    <property type="entry name" value="GyrI-like"/>
</dbReference>
<organism evidence="6 7">
    <name type="scientific">Eubacterium album</name>
    <dbReference type="NCBI Taxonomy" id="2978477"/>
    <lineage>
        <taxon>Bacteria</taxon>
        <taxon>Bacillati</taxon>
        <taxon>Bacillota</taxon>
        <taxon>Clostridia</taxon>
        <taxon>Eubacteriales</taxon>
        <taxon>Eubacteriaceae</taxon>
        <taxon>Eubacterium</taxon>
    </lineage>
</organism>
<keyword evidence="7" id="KW-1185">Reference proteome</keyword>